<sequence length="189" mass="21212">MEMNRPQAVSRRTLLATVGSLGSLAFAGCTTEHDEGYEEEPEPVEDHTPVQHRLPELPVREFSDEYEAGIDAGLEANVTGQDSLETALERGGIDVDRLARERRYLYLEYVADTPEIGVLWEVGYVAGAYVPYVLASDDPATLEVTVLERSRIDFGRFVAYINWVRSFDSGDDSLEAYGERVFETLKTKR</sequence>
<dbReference type="Proteomes" id="UP000766904">
    <property type="component" value="Unassembled WGS sequence"/>
</dbReference>
<evidence type="ECO:0000259" key="2">
    <source>
        <dbReference type="Pfam" id="PF26490"/>
    </source>
</evidence>
<gene>
    <name evidence="3" type="ORF">CV102_07735</name>
</gene>
<evidence type="ECO:0000313" key="4">
    <source>
        <dbReference type="Proteomes" id="UP000766904"/>
    </source>
</evidence>
<feature type="region of interest" description="Disordered" evidence="1">
    <location>
        <begin position="32"/>
        <end position="57"/>
    </location>
</feature>
<dbReference type="EMBL" id="PHNJ01000003">
    <property type="protein sequence ID" value="TYL39169.1"/>
    <property type="molecule type" value="Genomic_DNA"/>
</dbReference>
<organism evidence="3 4">
    <name type="scientific">Natronococcus pandeyae</name>
    <dbReference type="NCBI Taxonomy" id="2055836"/>
    <lineage>
        <taxon>Archaea</taxon>
        <taxon>Methanobacteriati</taxon>
        <taxon>Methanobacteriota</taxon>
        <taxon>Stenosarchaea group</taxon>
        <taxon>Halobacteria</taxon>
        <taxon>Halobacteriales</taxon>
        <taxon>Natrialbaceae</taxon>
        <taxon>Natronococcus</taxon>
    </lineage>
</organism>
<reference evidence="3" key="1">
    <citation type="submission" date="2017-11" db="EMBL/GenBank/DDBJ databases">
        <authorList>
            <person name="Kajale S.C."/>
            <person name="Sharma A."/>
        </authorList>
    </citation>
    <scope>NUCLEOTIDE SEQUENCE</scope>
    <source>
        <strain evidence="3">LS1_42</strain>
    </source>
</reference>
<feature type="compositionally biased region" description="Basic and acidic residues" evidence="1">
    <location>
        <begin position="44"/>
        <end position="57"/>
    </location>
</feature>
<proteinExistence type="predicted"/>
<evidence type="ECO:0000313" key="3">
    <source>
        <dbReference type="EMBL" id="TYL39169.1"/>
    </source>
</evidence>
<comment type="caution">
    <text evidence="3">The sequence shown here is derived from an EMBL/GenBank/DDBJ whole genome shotgun (WGS) entry which is preliminary data.</text>
</comment>
<accession>A0A8J8Q588</accession>
<dbReference type="AlphaFoldDB" id="A0A8J8Q588"/>
<dbReference type="PROSITE" id="PS51257">
    <property type="entry name" value="PROKAR_LIPOPROTEIN"/>
    <property type="match status" value="1"/>
</dbReference>
<keyword evidence="4" id="KW-1185">Reference proteome</keyword>
<evidence type="ECO:0000256" key="1">
    <source>
        <dbReference type="SAM" id="MobiDB-lite"/>
    </source>
</evidence>
<name>A0A8J8Q588_9EURY</name>
<dbReference type="InterPro" id="IPR058473">
    <property type="entry name" value="DUF8159"/>
</dbReference>
<dbReference type="Pfam" id="PF26490">
    <property type="entry name" value="DUF8159"/>
    <property type="match status" value="1"/>
</dbReference>
<feature type="domain" description="DUF8159" evidence="2">
    <location>
        <begin position="81"/>
        <end position="188"/>
    </location>
</feature>
<protein>
    <recommendedName>
        <fullName evidence="2">DUF8159 domain-containing protein</fullName>
    </recommendedName>
</protein>